<keyword evidence="3" id="KW-1185">Reference proteome</keyword>
<dbReference type="Proteomes" id="UP000248057">
    <property type="component" value="Unassembled WGS sequence"/>
</dbReference>
<dbReference type="GeneID" id="86060551"/>
<reference evidence="2 3" key="1">
    <citation type="submission" date="2018-05" db="EMBL/GenBank/DDBJ databases">
        <title>Genomic Encyclopedia of Type Strains, Phase IV (KMG-IV): sequencing the most valuable type-strain genomes for metagenomic binning, comparative biology and taxonomic classification.</title>
        <authorList>
            <person name="Goeker M."/>
        </authorList>
    </citation>
    <scope>NUCLEOTIDE SEQUENCE [LARGE SCALE GENOMIC DNA]</scope>
    <source>
        <strain evidence="2 3">DSM 24995</strain>
    </source>
</reference>
<dbReference type="RefSeq" id="WP_110322112.1">
    <property type="nucleotide sequence ID" value="NZ_QJKD01000003.1"/>
</dbReference>
<sequence>MNKYEERYSSALADMTGMKSVFHRSSKEYKDVYEALRQVVALQDQDFSAISPQMLAAQEMLNKSCETYLKSHEGERKTDRGKERFNMIQDLHGVNLERNSEASNKAQEIYGRDPVMWGKIAPIRFFDKPGSEKKGVNFAHAHEVNLENSKEIQLEDDPEFKEIVEKSKNFTPKPDWNAVKGDTARRYRDQYEKMSKAAPQNPSADYKNVVSSLGKMVYITGSNADMQSPEVASVHQELTKACARYELNSNAKQIPGDSKKAMNLVKDLNDLNKEVKGYIEGKAPLNNVVGRKEIPLTKLSGREFKAVKKNFDKENPEMGKKGVSKKQEAAAKKKGEAAKKKAESKKKQEPKKKEEKKAPGMSR</sequence>
<accession>A0A2V3Y836</accession>
<evidence type="ECO:0000256" key="1">
    <source>
        <dbReference type="SAM" id="MobiDB-lite"/>
    </source>
</evidence>
<evidence type="ECO:0000313" key="3">
    <source>
        <dbReference type="Proteomes" id="UP000248057"/>
    </source>
</evidence>
<name>A0A2V3Y836_9FIRM</name>
<comment type="caution">
    <text evidence="2">The sequence shown here is derived from an EMBL/GenBank/DDBJ whole genome shotgun (WGS) entry which is preliminary data.</text>
</comment>
<proteinExistence type="predicted"/>
<organism evidence="2 3">
    <name type="scientific">Hungatella effluvii</name>
    <dbReference type="NCBI Taxonomy" id="1096246"/>
    <lineage>
        <taxon>Bacteria</taxon>
        <taxon>Bacillati</taxon>
        <taxon>Bacillota</taxon>
        <taxon>Clostridia</taxon>
        <taxon>Lachnospirales</taxon>
        <taxon>Lachnospiraceae</taxon>
        <taxon>Hungatella</taxon>
    </lineage>
</organism>
<gene>
    <name evidence="2" type="ORF">DFR60_10335</name>
</gene>
<protein>
    <submittedName>
        <fullName evidence="2">Uncharacterized protein</fullName>
    </submittedName>
</protein>
<feature type="region of interest" description="Disordered" evidence="1">
    <location>
        <begin position="307"/>
        <end position="363"/>
    </location>
</feature>
<evidence type="ECO:0000313" key="2">
    <source>
        <dbReference type="EMBL" id="PXX54985.1"/>
    </source>
</evidence>
<dbReference type="EMBL" id="QJKD01000003">
    <property type="protein sequence ID" value="PXX54985.1"/>
    <property type="molecule type" value="Genomic_DNA"/>
</dbReference>
<dbReference type="AlphaFoldDB" id="A0A2V3Y836"/>